<dbReference type="EMBL" id="JBANQN010000007">
    <property type="protein sequence ID" value="KAK6784201.1"/>
    <property type="molecule type" value="Genomic_DNA"/>
</dbReference>
<dbReference type="AlphaFoldDB" id="A0AAN8TF21"/>
<proteinExistence type="predicted"/>
<evidence type="ECO:0000313" key="4">
    <source>
        <dbReference type="Proteomes" id="UP001371456"/>
    </source>
</evidence>
<dbReference type="InterPro" id="IPR025558">
    <property type="entry name" value="DUF4283"/>
</dbReference>
<name>A0AAN8TF21_SOLBU</name>
<dbReference type="Proteomes" id="UP001371456">
    <property type="component" value="Unassembled WGS sequence"/>
</dbReference>
<feature type="region of interest" description="Disordered" evidence="1">
    <location>
        <begin position="1"/>
        <end position="35"/>
    </location>
</feature>
<dbReference type="PANTHER" id="PTHR33233">
    <property type="entry name" value="ENDONUCLEASE/EXONUCLEASE/PHOSPHATASE"/>
    <property type="match status" value="1"/>
</dbReference>
<feature type="domain" description="DUF4283" evidence="2">
    <location>
        <begin position="80"/>
        <end position="133"/>
    </location>
</feature>
<organism evidence="3 4">
    <name type="scientific">Solanum bulbocastanum</name>
    <name type="common">Wild potato</name>
    <dbReference type="NCBI Taxonomy" id="147425"/>
    <lineage>
        <taxon>Eukaryota</taxon>
        <taxon>Viridiplantae</taxon>
        <taxon>Streptophyta</taxon>
        <taxon>Embryophyta</taxon>
        <taxon>Tracheophyta</taxon>
        <taxon>Spermatophyta</taxon>
        <taxon>Magnoliopsida</taxon>
        <taxon>eudicotyledons</taxon>
        <taxon>Gunneridae</taxon>
        <taxon>Pentapetalae</taxon>
        <taxon>asterids</taxon>
        <taxon>lamiids</taxon>
        <taxon>Solanales</taxon>
        <taxon>Solanaceae</taxon>
        <taxon>Solanoideae</taxon>
        <taxon>Solaneae</taxon>
        <taxon>Solanum</taxon>
    </lineage>
</organism>
<dbReference type="Pfam" id="PF14111">
    <property type="entry name" value="DUF4283"/>
    <property type="match status" value="1"/>
</dbReference>
<evidence type="ECO:0000259" key="2">
    <source>
        <dbReference type="Pfam" id="PF14111"/>
    </source>
</evidence>
<protein>
    <recommendedName>
        <fullName evidence="2">DUF4283 domain-containing protein</fullName>
    </recommendedName>
</protein>
<comment type="caution">
    <text evidence="3">The sequence shown here is derived from an EMBL/GenBank/DDBJ whole genome shotgun (WGS) entry which is preliminary data.</text>
</comment>
<keyword evidence="4" id="KW-1185">Reference proteome</keyword>
<accession>A0AAN8TF21</accession>
<evidence type="ECO:0000256" key="1">
    <source>
        <dbReference type="SAM" id="MobiDB-lite"/>
    </source>
</evidence>
<gene>
    <name evidence="3" type="ORF">RDI58_017655</name>
</gene>
<sequence length="148" mass="16907">MVVAARKLTYSAGSSQTSTKKVKGNEDEEAHPQKSSLVDVVRGNKNYQKSLQGSFYPPLIKEGVKIVKLDPKEFEEQGVKWKSALIGYIMEGNPNFNDKLKFVYGVWNIVAAPRVYLHDDDYFIFKFESKSDKVTYSRMDLIDSKTDR</sequence>
<reference evidence="3 4" key="1">
    <citation type="submission" date="2024-02" db="EMBL/GenBank/DDBJ databases">
        <title>de novo genome assembly of Solanum bulbocastanum strain 11H21.</title>
        <authorList>
            <person name="Hosaka A.J."/>
        </authorList>
    </citation>
    <scope>NUCLEOTIDE SEQUENCE [LARGE SCALE GENOMIC DNA]</scope>
    <source>
        <tissue evidence="3">Young leaves</tissue>
    </source>
</reference>
<evidence type="ECO:0000313" key="3">
    <source>
        <dbReference type="EMBL" id="KAK6784201.1"/>
    </source>
</evidence>
<dbReference type="PANTHER" id="PTHR33233:SF14">
    <property type="entry name" value="ENDONUCLEASE_EXONUCLEASE_PHOSPHATASE"/>
    <property type="match status" value="1"/>
</dbReference>